<dbReference type="Proteomes" id="UP000297496">
    <property type="component" value="Unassembled WGS sequence"/>
</dbReference>
<dbReference type="PANTHER" id="PTHR13847:SF289">
    <property type="entry name" value="GLYCINE OXIDASE"/>
    <property type="match status" value="1"/>
</dbReference>
<dbReference type="AlphaFoldDB" id="A0A4Z1CNS7"/>
<accession>A0A4Z1CNS7</accession>
<proteinExistence type="predicted"/>
<dbReference type="GO" id="GO:0016491">
    <property type="term" value="F:oxidoreductase activity"/>
    <property type="evidence" value="ECO:0007669"/>
    <property type="project" value="UniProtKB-KW"/>
</dbReference>
<evidence type="ECO:0000256" key="1">
    <source>
        <dbReference type="ARBA" id="ARBA00023002"/>
    </source>
</evidence>
<dbReference type="Pfam" id="PF01266">
    <property type="entry name" value="DAO"/>
    <property type="match status" value="1"/>
</dbReference>
<keyword evidence="1" id="KW-0560">Oxidoreductase</keyword>
<dbReference type="Gene3D" id="3.30.9.10">
    <property type="entry name" value="D-Amino Acid Oxidase, subunit A, domain 2"/>
    <property type="match status" value="2"/>
</dbReference>
<dbReference type="OrthoDB" id="3214401at2"/>
<name>A0A4Z1CNS7_9ACTN</name>
<feature type="domain" description="FAD dependent oxidoreductase" evidence="2">
    <location>
        <begin position="3"/>
        <end position="311"/>
    </location>
</feature>
<reference evidence="3 4" key="1">
    <citation type="submission" date="2019-04" db="EMBL/GenBank/DDBJ databases">
        <title>Three New Species of Nocardioides, Nocardioides euryhalodurans sp. nov., Nocardioides seonyuensis sp. nov. and Nocardioides eburneoflavus sp. nov. Isolated from Soil.</title>
        <authorList>
            <person name="Roh S.G."/>
            <person name="Lee C."/>
            <person name="Kim M.-K."/>
            <person name="Kim S.B."/>
        </authorList>
    </citation>
    <scope>NUCLEOTIDE SEQUENCE [LARGE SCALE GENOMIC DNA]</scope>
    <source>
        <strain evidence="3 4">MMS17-SY213</strain>
    </source>
</reference>
<dbReference type="PANTHER" id="PTHR13847">
    <property type="entry name" value="SARCOSINE DEHYDROGENASE-RELATED"/>
    <property type="match status" value="1"/>
</dbReference>
<evidence type="ECO:0000259" key="2">
    <source>
        <dbReference type="Pfam" id="PF01266"/>
    </source>
</evidence>
<comment type="caution">
    <text evidence="3">The sequence shown here is derived from an EMBL/GenBank/DDBJ whole genome shotgun (WGS) entry which is preliminary data.</text>
</comment>
<dbReference type="EMBL" id="SRRO01000001">
    <property type="protein sequence ID" value="TGN66621.1"/>
    <property type="molecule type" value="Genomic_DNA"/>
</dbReference>
<evidence type="ECO:0000313" key="4">
    <source>
        <dbReference type="Proteomes" id="UP000297496"/>
    </source>
</evidence>
<organism evidence="3 4">
    <name type="scientific">Nocardioides eburneiflavus</name>
    <dbReference type="NCBI Taxonomy" id="2518372"/>
    <lineage>
        <taxon>Bacteria</taxon>
        <taxon>Bacillati</taxon>
        <taxon>Actinomycetota</taxon>
        <taxon>Actinomycetes</taxon>
        <taxon>Propionibacteriales</taxon>
        <taxon>Nocardioidaceae</taxon>
        <taxon>Nocardioides</taxon>
    </lineage>
</organism>
<protein>
    <submittedName>
        <fullName evidence="3">FAD-dependent oxidoreductase</fullName>
    </submittedName>
</protein>
<gene>
    <name evidence="3" type="ORF">EXE59_02055</name>
</gene>
<dbReference type="InterPro" id="IPR006076">
    <property type="entry name" value="FAD-dep_OxRdtase"/>
</dbReference>
<dbReference type="GO" id="GO:0005737">
    <property type="term" value="C:cytoplasm"/>
    <property type="evidence" value="ECO:0007669"/>
    <property type="project" value="TreeGrafter"/>
</dbReference>
<evidence type="ECO:0000313" key="3">
    <source>
        <dbReference type="EMBL" id="TGN66621.1"/>
    </source>
</evidence>
<sequence length="336" mass="34719">MHVLGAGIVGLACADELVARGHDVAVVDPAPGSGASAVAAGMLSPGGEAWHGEPDVHRLGAASARLWPAYAARLGVPLHDHGTLVVGHDAADRLDVEEQAEVLGTLGVDAAVLTSAQVRRLEPALGRVAGGLVLDDRAVDPRAVVAALLRRLRERVHARPPLTAADAVVVATGSRLPAPWTGLVRGVRGEVVRLRTDDPPRHVVRGWVAGEPVYVVPRAGGEVVVGATVEEHDAGPVPTAGGVLRLLRAARVLLPSLDRAEVLGCDARDRPATADHLPLVGPTPDPRTFLAAGHFRHGVLLAPLTARLLADAVEGADPDPAVDPRRLLDPGGPQCT</sequence>
<dbReference type="InterPro" id="IPR036188">
    <property type="entry name" value="FAD/NAD-bd_sf"/>
</dbReference>
<keyword evidence="4" id="KW-1185">Reference proteome</keyword>
<dbReference type="SUPFAM" id="SSF54373">
    <property type="entry name" value="FAD-linked reductases, C-terminal domain"/>
    <property type="match status" value="1"/>
</dbReference>
<dbReference type="Gene3D" id="3.50.50.60">
    <property type="entry name" value="FAD/NAD(P)-binding domain"/>
    <property type="match status" value="2"/>
</dbReference>
<dbReference type="SUPFAM" id="SSF51905">
    <property type="entry name" value="FAD/NAD(P)-binding domain"/>
    <property type="match status" value="1"/>
</dbReference>